<dbReference type="InterPro" id="IPR057744">
    <property type="entry name" value="OTAase-like"/>
</dbReference>
<evidence type="ECO:0000313" key="2">
    <source>
        <dbReference type="EMBL" id="MDL9980059.1"/>
    </source>
</evidence>
<dbReference type="SUPFAM" id="SSF51338">
    <property type="entry name" value="Composite domain of metallo-dependent hydrolases"/>
    <property type="match status" value="1"/>
</dbReference>
<dbReference type="CDD" id="cd01299">
    <property type="entry name" value="Met_dep_hydrolase_A"/>
    <property type="match status" value="1"/>
</dbReference>
<reference evidence="2 3" key="1">
    <citation type="submission" date="2023-06" db="EMBL/GenBank/DDBJ databases">
        <title>Microbacterium sp. nov., isolated from a waste landfill.</title>
        <authorList>
            <person name="Wen W."/>
        </authorList>
    </citation>
    <scope>NUCLEOTIDE SEQUENCE [LARGE SCALE GENOMIC DNA]</scope>
    <source>
        <strain evidence="2 3">ASV49</strain>
    </source>
</reference>
<dbReference type="InterPro" id="IPR011059">
    <property type="entry name" value="Metal-dep_hydrolase_composite"/>
</dbReference>
<dbReference type="SUPFAM" id="SSF51556">
    <property type="entry name" value="Metallo-dependent hydrolases"/>
    <property type="match status" value="1"/>
</dbReference>
<accession>A0ABT7N034</accession>
<dbReference type="PANTHER" id="PTHR43135">
    <property type="entry name" value="ALPHA-D-RIBOSE 1-METHYLPHOSPHONATE 5-TRIPHOSPHATE DIPHOSPHATASE"/>
    <property type="match status" value="1"/>
</dbReference>
<dbReference type="Pfam" id="PF01979">
    <property type="entry name" value="Amidohydro_1"/>
    <property type="match status" value="1"/>
</dbReference>
<protein>
    <submittedName>
        <fullName evidence="2">Amidohydrolase family protein</fullName>
    </submittedName>
</protein>
<name>A0ABT7N034_9MICO</name>
<dbReference type="PANTHER" id="PTHR43135:SF3">
    <property type="entry name" value="ALPHA-D-RIBOSE 1-METHYLPHOSPHONATE 5-TRIPHOSPHATE DIPHOSPHATASE"/>
    <property type="match status" value="1"/>
</dbReference>
<dbReference type="Gene3D" id="2.30.40.10">
    <property type="entry name" value="Urease, subunit C, domain 1"/>
    <property type="match status" value="1"/>
</dbReference>
<dbReference type="InterPro" id="IPR006680">
    <property type="entry name" value="Amidohydro-rel"/>
</dbReference>
<evidence type="ECO:0000313" key="3">
    <source>
        <dbReference type="Proteomes" id="UP001235064"/>
    </source>
</evidence>
<dbReference type="EMBL" id="JASXSZ010000003">
    <property type="protein sequence ID" value="MDL9980059.1"/>
    <property type="molecule type" value="Genomic_DNA"/>
</dbReference>
<dbReference type="Proteomes" id="UP001235064">
    <property type="component" value="Unassembled WGS sequence"/>
</dbReference>
<feature type="domain" description="Amidohydrolase-related" evidence="1">
    <location>
        <begin position="49"/>
        <end position="393"/>
    </location>
</feature>
<evidence type="ECO:0000259" key="1">
    <source>
        <dbReference type="Pfam" id="PF01979"/>
    </source>
</evidence>
<dbReference type="RefSeq" id="WP_286288990.1">
    <property type="nucleotide sequence ID" value="NZ_JASXSZ010000003.1"/>
</dbReference>
<comment type="caution">
    <text evidence="2">The sequence shown here is derived from an EMBL/GenBank/DDBJ whole genome shotgun (WGS) entry which is preliminary data.</text>
</comment>
<keyword evidence="3" id="KW-1185">Reference proteome</keyword>
<organism evidence="2 3">
    <name type="scientific">Microbacterium candidum</name>
    <dbReference type="NCBI Taxonomy" id="3041922"/>
    <lineage>
        <taxon>Bacteria</taxon>
        <taxon>Bacillati</taxon>
        <taxon>Actinomycetota</taxon>
        <taxon>Actinomycetes</taxon>
        <taxon>Micrococcales</taxon>
        <taxon>Microbacteriaceae</taxon>
        <taxon>Microbacterium</taxon>
    </lineage>
</organism>
<dbReference type="InterPro" id="IPR051781">
    <property type="entry name" value="Metallo-dep_Hydrolase"/>
</dbReference>
<sequence>MRTGSLNIVGAHVWDGEGFADRDVHIEDGRVVDRPGEGAQTLDAAGAWLVPGLIDAHFHAYATSMDGMENERGPLSFTAINGTRRLGRALRRGFTTVRDVAGGDIGLARAIDADLFDAPRYHFTGPALSQTGGHGDPRAPHIDTCFSHGHMCEVVDGVDALRVAVRNRLRTGAHAIKIMTSGGVFSLADPLPIPQYSPEEVRVVTDEAKRRGSYVAAHAYSSEAVIHSIENGVRSIEHGNLIDAATAARMAKLGAFLVPTLAAYDAMDRRGAAIGLNAISLAKNSEVLSQGQEAVQLAHAAGVQVGFGTDLMGDLEDDQLCGVRLQVEASGSAATLRSMTAVNAELIGDRSLGHLGLGAYGDALLLSANPLTEPAVLWEEDARVSIVQGGRVVA</sequence>
<dbReference type="InterPro" id="IPR032466">
    <property type="entry name" value="Metal_Hydrolase"/>
</dbReference>
<gene>
    <name evidence="2" type="ORF">QSV35_12015</name>
</gene>
<dbReference type="Gene3D" id="3.20.20.140">
    <property type="entry name" value="Metal-dependent hydrolases"/>
    <property type="match status" value="1"/>
</dbReference>
<proteinExistence type="predicted"/>